<comment type="similarity">
    <text evidence="6">Belongs to the tRNA(Ile)-lysidine synthase family.</text>
</comment>
<keyword evidence="3 6" id="KW-0547">Nucleotide-binding</keyword>
<accession>A0A1I2ZK30</accession>
<dbReference type="InterPro" id="IPR012094">
    <property type="entry name" value="tRNA_Ile_lys_synt"/>
</dbReference>
<name>A0A1I2ZK30_9RHOB</name>
<evidence type="ECO:0000256" key="1">
    <source>
        <dbReference type="ARBA" id="ARBA00022598"/>
    </source>
</evidence>
<evidence type="ECO:0000313" key="9">
    <source>
        <dbReference type="Proteomes" id="UP000183635"/>
    </source>
</evidence>
<dbReference type="GO" id="GO:0006400">
    <property type="term" value="P:tRNA modification"/>
    <property type="evidence" value="ECO:0007669"/>
    <property type="project" value="UniProtKB-UniRule"/>
</dbReference>
<keyword evidence="4 6" id="KW-0067">ATP-binding</keyword>
<dbReference type="PANTHER" id="PTHR43033:SF1">
    <property type="entry name" value="TRNA(ILE)-LYSIDINE SYNTHASE-RELATED"/>
    <property type="match status" value="1"/>
</dbReference>
<protein>
    <recommendedName>
        <fullName evidence="6">tRNA(Ile)-lysidine synthase</fullName>
        <ecNumber evidence="6">6.3.4.19</ecNumber>
    </recommendedName>
    <alternativeName>
        <fullName evidence="6">tRNA(Ile)-2-lysyl-cytidine synthase</fullName>
    </alternativeName>
    <alternativeName>
        <fullName evidence="6">tRNA(Ile)-lysidine synthetase</fullName>
    </alternativeName>
</protein>
<reference evidence="8 9" key="1">
    <citation type="submission" date="2016-10" db="EMBL/GenBank/DDBJ databases">
        <authorList>
            <person name="de Groot N.N."/>
        </authorList>
    </citation>
    <scope>NUCLEOTIDE SEQUENCE [LARGE SCALE GENOMIC DNA]</scope>
    <source>
        <strain evidence="8 9">DSM 8537</strain>
    </source>
</reference>
<evidence type="ECO:0000256" key="4">
    <source>
        <dbReference type="ARBA" id="ARBA00022840"/>
    </source>
</evidence>
<dbReference type="Proteomes" id="UP000183635">
    <property type="component" value="Unassembled WGS sequence"/>
</dbReference>
<dbReference type="GO" id="GO:0005524">
    <property type="term" value="F:ATP binding"/>
    <property type="evidence" value="ECO:0007669"/>
    <property type="project" value="UniProtKB-UniRule"/>
</dbReference>
<gene>
    <name evidence="6" type="primary">tilS</name>
    <name evidence="8" type="ORF">SAMN04488021_10935</name>
</gene>
<dbReference type="Gene3D" id="3.40.50.620">
    <property type="entry name" value="HUPs"/>
    <property type="match status" value="1"/>
</dbReference>
<dbReference type="HAMAP" id="MF_01161">
    <property type="entry name" value="tRNA_Ile_lys_synt"/>
    <property type="match status" value="1"/>
</dbReference>
<evidence type="ECO:0000259" key="7">
    <source>
        <dbReference type="Pfam" id="PF01171"/>
    </source>
</evidence>
<dbReference type="CDD" id="cd01992">
    <property type="entry name" value="TilS_N"/>
    <property type="match status" value="1"/>
</dbReference>
<evidence type="ECO:0000256" key="3">
    <source>
        <dbReference type="ARBA" id="ARBA00022741"/>
    </source>
</evidence>
<comment type="domain">
    <text evidence="6">The N-terminal region contains the highly conserved SGGXDS motif, predicted to be a P-loop motif involved in ATP binding.</text>
</comment>
<dbReference type="SUPFAM" id="SSF52402">
    <property type="entry name" value="Adenine nucleotide alpha hydrolases-like"/>
    <property type="match status" value="1"/>
</dbReference>
<keyword evidence="2 6" id="KW-0819">tRNA processing</keyword>
<dbReference type="InterPro" id="IPR012795">
    <property type="entry name" value="tRNA_Ile_lys_synt_N"/>
</dbReference>
<sequence>MAAEPGAVETRAHAALDRLAGDLPALGIALSGGGDSVALMHLAQGWGRARLLAATVDHGLRAGSADEARQAGQAAAALGIPHETLPWHREGGGNLMAAAREARLRLLADWAGRHGLPAVLLGHTQDDQAETLLMRLARGAGVDGLSGMAARRAAQGTIWLRPLLAISRAELRGWLVARGIGWIDDPSNEREDFQRIRARKALAGLELPLSQLAQSAANLAMARDALSHYAAQAAEGARSRAAGLSLPLPAFLAAPSEIRRRLLVTGLRFVTGGDYPPRRAPVLHALDELAQGRQVTLDGVIARPREGWLQLLREPAASARTAPATGDPVVWDHRWRIRGLAPGQEVRALGHDPLPGLPWRDSGLSRDEAAATPAVWQGEALLAAPLLEPAANVSVEPLRGLPDFRAMLYVH</sequence>
<keyword evidence="9" id="KW-1185">Reference proteome</keyword>
<feature type="domain" description="tRNA(Ile)-lysidine/2-thiocytidine synthase N-terminal" evidence="7">
    <location>
        <begin position="27"/>
        <end position="200"/>
    </location>
</feature>
<dbReference type="STRING" id="34004.SAMN04488021_10935"/>
<feature type="binding site" evidence="6">
    <location>
        <begin position="31"/>
        <end position="36"/>
    </location>
    <ligand>
        <name>ATP</name>
        <dbReference type="ChEBI" id="CHEBI:30616"/>
    </ligand>
</feature>
<dbReference type="GO" id="GO:0005737">
    <property type="term" value="C:cytoplasm"/>
    <property type="evidence" value="ECO:0007669"/>
    <property type="project" value="UniProtKB-SubCell"/>
</dbReference>
<dbReference type="InterPro" id="IPR011063">
    <property type="entry name" value="TilS/TtcA_N"/>
</dbReference>
<comment type="catalytic activity">
    <reaction evidence="5 6">
        <text>cytidine(34) in tRNA(Ile2) + L-lysine + ATP = lysidine(34) in tRNA(Ile2) + AMP + diphosphate + H(+)</text>
        <dbReference type="Rhea" id="RHEA:43744"/>
        <dbReference type="Rhea" id="RHEA-COMP:10625"/>
        <dbReference type="Rhea" id="RHEA-COMP:10670"/>
        <dbReference type="ChEBI" id="CHEBI:15378"/>
        <dbReference type="ChEBI" id="CHEBI:30616"/>
        <dbReference type="ChEBI" id="CHEBI:32551"/>
        <dbReference type="ChEBI" id="CHEBI:33019"/>
        <dbReference type="ChEBI" id="CHEBI:82748"/>
        <dbReference type="ChEBI" id="CHEBI:83665"/>
        <dbReference type="ChEBI" id="CHEBI:456215"/>
        <dbReference type="EC" id="6.3.4.19"/>
    </reaction>
</comment>
<dbReference type="EC" id="6.3.4.19" evidence="6"/>
<comment type="subcellular location">
    <subcellularLocation>
        <location evidence="6">Cytoplasm</location>
    </subcellularLocation>
</comment>
<keyword evidence="6" id="KW-0963">Cytoplasm</keyword>
<keyword evidence="1 6" id="KW-0436">Ligase</keyword>
<evidence type="ECO:0000256" key="6">
    <source>
        <dbReference type="HAMAP-Rule" id="MF_01161"/>
    </source>
</evidence>
<proteinExistence type="inferred from homology"/>
<evidence type="ECO:0000256" key="5">
    <source>
        <dbReference type="ARBA" id="ARBA00048539"/>
    </source>
</evidence>
<dbReference type="GO" id="GO:0032267">
    <property type="term" value="F:tRNA(Ile)-lysidine synthase activity"/>
    <property type="evidence" value="ECO:0007669"/>
    <property type="project" value="UniProtKB-EC"/>
</dbReference>
<comment type="function">
    <text evidence="6">Ligates lysine onto the cytidine present at position 34 of the AUA codon-specific tRNA(Ile) that contains the anticodon CAU, in an ATP-dependent manner. Cytidine is converted to lysidine, thus changing the amino acid specificity of the tRNA from methionine to isoleucine.</text>
</comment>
<dbReference type="InterPro" id="IPR014729">
    <property type="entry name" value="Rossmann-like_a/b/a_fold"/>
</dbReference>
<organism evidence="8 9">
    <name type="scientific">Paracoccus aminovorans</name>
    <dbReference type="NCBI Taxonomy" id="34004"/>
    <lineage>
        <taxon>Bacteria</taxon>
        <taxon>Pseudomonadati</taxon>
        <taxon>Pseudomonadota</taxon>
        <taxon>Alphaproteobacteria</taxon>
        <taxon>Rhodobacterales</taxon>
        <taxon>Paracoccaceae</taxon>
        <taxon>Paracoccus</taxon>
    </lineage>
</organism>
<dbReference type="OrthoDB" id="9807403at2"/>
<evidence type="ECO:0000313" key="8">
    <source>
        <dbReference type="EMBL" id="SFH38222.1"/>
    </source>
</evidence>
<dbReference type="EMBL" id="FOPU01000009">
    <property type="protein sequence ID" value="SFH38222.1"/>
    <property type="molecule type" value="Genomic_DNA"/>
</dbReference>
<dbReference type="Pfam" id="PF01171">
    <property type="entry name" value="ATP_bind_3"/>
    <property type="match status" value="1"/>
</dbReference>
<dbReference type="NCBIfam" id="TIGR02432">
    <property type="entry name" value="lysidine_TilS_N"/>
    <property type="match status" value="1"/>
</dbReference>
<evidence type="ECO:0000256" key="2">
    <source>
        <dbReference type="ARBA" id="ARBA00022694"/>
    </source>
</evidence>
<dbReference type="PANTHER" id="PTHR43033">
    <property type="entry name" value="TRNA(ILE)-LYSIDINE SYNTHASE-RELATED"/>
    <property type="match status" value="1"/>
</dbReference>
<dbReference type="RefSeq" id="WP_083412633.1">
    <property type="nucleotide sequence ID" value="NZ_CBCRYP010000009.1"/>
</dbReference>
<dbReference type="AlphaFoldDB" id="A0A1I2ZK30"/>